<keyword evidence="1 2" id="KW-0597">Phosphoprotein</keyword>
<proteinExistence type="predicted"/>
<dbReference type="SUPFAM" id="SSF52172">
    <property type="entry name" value="CheY-like"/>
    <property type="match status" value="1"/>
</dbReference>
<dbReference type="STRING" id="1798468.A2110_02085"/>
<feature type="modified residue" description="4-aspartylphosphate" evidence="2">
    <location>
        <position position="52"/>
    </location>
</feature>
<dbReference type="GO" id="GO:0000160">
    <property type="term" value="P:phosphorelay signal transduction system"/>
    <property type="evidence" value="ECO:0007669"/>
    <property type="project" value="InterPro"/>
</dbReference>
<dbReference type="InterPro" id="IPR050595">
    <property type="entry name" value="Bact_response_regulator"/>
</dbReference>
<dbReference type="PANTHER" id="PTHR44591">
    <property type="entry name" value="STRESS RESPONSE REGULATOR PROTEIN 1"/>
    <property type="match status" value="1"/>
</dbReference>
<dbReference type="CDD" id="cd17574">
    <property type="entry name" value="REC_OmpR"/>
    <property type="match status" value="1"/>
</dbReference>
<dbReference type="AlphaFoldDB" id="A0A1F6BLF0"/>
<dbReference type="Proteomes" id="UP000176273">
    <property type="component" value="Unassembled WGS sequence"/>
</dbReference>
<dbReference type="InterPro" id="IPR011006">
    <property type="entry name" value="CheY-like_superfamily"/>
</dbReference>
<feature type="domain" description="Response regulatory" evidence="3">
    <location>
        <begin position="3"/>
        <end position="119"/>
    </location>
</feature>
<sequence>MQVILLVEDEPLLSALLKQRLEKEGYAVLRTGDGEEALALLKKEVPNLILLDIILPKMSGFEFMERLREDPQIPSIPIVITSNLGQETDIEKGKKLGAVGYFVKARISIEDLIAQVKSYLNQN</sequence>
<dbReference type="Gene3D" id="3.40.50.2300">
    <property type="match status" value="1"/>
</dbReference>
<dbReference type="Pfam" id="PF00072">
    <property type="entry name" value="Response_reg"/>
    <property type="match status" value="1"/>
</dbReference>
<evidence type="ECO:0000259" key="3">
    <source>
        <dbReference type="PROSITE" id="PS50110"/>
    </source>
</evidence>
<evidence type="ECO:0000313" key="5">
    <source>
        <dbReference type="Proteomes" id="UP000176273"/>
    </source>
</evidence>
<dbReference type="InterPro" id="IPR001789">
    <property type="entry name" value="Sig_transdc_resp-reg_receiver"/>
</dbReference>
<dbReference type="EMBL" id="MFKH01000003">
    <property type="protein sequence ID" value="OGG37766.1"/>
    <property type="molecule type" value="Genomic_DNA"/>
</dbReference>
<protein>
    <recommendedName>
        <fullName evidence="3">Response regulatory domain-containing protein</fullName>
    </recommendedName>
</protein>
<dbReference type="PANTHER" id="PTHR44591:SF3">
    <property type="entry name" value="RESPONSE REGULATORY DOMAIN-CONTAINING PROTEIN"/>
    <property type="match status" value="1"/>
</dbReference>
<evidence type="ECO:0000313" key="4">
    <source>
        <dbReference type="EMBL" id="OGG37766.1"/>
    </source>
</evidence>
<dbReference type="PROSITE" id="PS50110">
    <property type="entry name" value="RESPONSE_REGULATORY"/>
    <property type="match status" value="1"/>
</dbReference>
<dbReference type="SMART" id="SM00448">
    <property type="entry name" value="REC"/>
    <property type="match status" value="1"/>
</dbReference>
<reference evidence="4 5" key="1">
    <citation type="journal article" date="2016" name="Nat. Commun.">
        <title>Thousands of microbial genomes shed light on interconnected biogeochemical processes in an aquifer system.</title>
        <authorList>
            <person name="Anantharaman K."/>
            <person name="Brown C.T."/>
            <person name="Hug L.A."/>
            <person name="Sharon I."/>
            <person name="Castelle C.J."/>
            <person name="Probst A.J."/>
            <person name="Thomas B.C."/>
            <person name="Singh A."/>
            <person name="Wilkins M.J."/>
            <person name="Karaoz U."/>
            <person name="Brodie E.L."/>
            <person name="Williams K.H."/>
            <person name="Hubbard S.S."/>
            <person name="Banfield J.F."/>
        </authorList>
    </citation>
    <scope>NUCLEOTIDE SEQUENCE [LARGE SCALE GENOMIC DNA]</scope>
</reference>
<organism evidence="4 5">
    <name type="scientific">Candidatus Jorgensenbacteria bacterium GWA1_54_12</name>
    <dbReference type="NCBI Taxonomy" id="1798468"/>
    <lineage>
        <taxon>Bacteria</taxon>
        <taxon>Candidatus Joergenseniibacteriota</taxon>
    </lineage>
</organism>
<gene>
    <name evidence="4" type="ORF">A2110_02085</name>
</gene>
<comment type="caution">
    <text evidence="4">The sequence shown here is derived from an EMBL/GenBank/DDBJ whole genome shotgun (WGS) entry which is preliminary data.</text>
</comment>
<evidence type="ECO:0000256" key="1">
    <source>
        <dbReference type="ARBA" id="ARBA00022553"/>
    </source>
</evidence>
<accession>A0A1F6BLF0</accession>
<evidence type="ECO:0000256" key="2">
    <source>
        <dbReference type="PROSITE-ProRule" id="PRU00169"/>
    </source>
</evidence>
<name>A0A1F6BLF0_9BACT</name>